<dbReference type="PROSITE" id="PS50097">
    <property type="entry name" value="BTB"/>
    <property type="match status" value="1"/>
</dbReference>
<proteinExistence type="predicted"/>
<name>A0A317VJL2_9EURO</name>
<dbReference type="CDD" id="cd18186">
    <property type="entry name" value="BTB_POZ_ZBTB_KLHL-like"/>
    <property type="match status" value="1"/>
</dbReference>
<evidence type="ECO:0000313" key="2">
    <source>
        <dbReference type="EMBL" id="PWY74523.1"/>
    </source>
</evidence>
<reference evidence="2 3" key="1">
    <citation type="submission" date="2016-12" db="EMBL/GenBank/DDBJ databases">
        <title>The genomes of Aspergillus section Nigri reveals drivers in fungal speciation.</title>
        <authorList>
            <consortium name="DOE Joint Genome Institute"/>
            <person name="Vesth T.C."/>
            <person name="Nybo J."/>
            <person name="Theobald S."/>
            <person name="Brandl J."/>
            <person name="Frisvad J.C."/>
            <person name="Nielsen K.F."/>
            <person name="Lyhne E.K."/>
            <person name="Kogle M.E."/>
            <person name="Kuo A."/>
            <person name="Riley R."/>
            <person name="Clum A."/>
            <person name="Nolan M."/>
            <person name="Lipzen A."/>
            <person name="Salamov A."/>
            <person name="Henrissat B."/>
            <person name="Wiebenga A."/>
            <person name="De Vries R.P."/>
            <person name="Grigoriev I.V."/>
            <person name="Mortensen U.H."/>
            <person name="Andersen M.R."/>
            <person name="Baker S.E."/>
        </authorList>
    </citation>
    <scope>NUCLEOTIDE SEQUENCE [LARGE SCALE GENOMIC DNA]</scope>
    <source>
        <strain evidence="2 3">CBS 115572</strain>
    </source>
</reference>
<organism evidence="2 3">
    <name type="scientific">Aspergillus sclerotioniger CBS 115572</name>
    <dbReference type="NCBI Taxonomy" id="1450535"/>
    <lineage>
        <taxon>Eukaryota</taxon>
        <taxon>Fungi</taxon>
        <taxon>Dikarya</taxon>
        <taxon>Ascomycota</taxon>
        <taxon>Pezizomycotina</taxon>
        <taxon>Eurotiomycetes</taxon>
        <taxon>Eurotiomycetidae</taxon>
        <taxon>Eurotiales</taxon>
        <taxon>Aspergillaceae</taxon>
        <taxon>Aspergillus</taxon>
        <taxon>Aspergillus subgen. Circumdati</taxon>
    </lineage>
</organism>
<dbReference type="GeneID" id="37109569"/>
<dbReference type="Gene3D" id="3.30.710.10">
    <property type="entry name" value="Potassium Channel Kv1.1, Chain A"/>
    <property type="match status" value="1"/>
</dbReference>
<dbReference type="Proteomes" id="UP000246702">
    <property type="component" value="Unassembled WGS sequence"/>
</dbReference>
<sequence length="200" mass="23180">YLSSGEFSDLTICTINQEFKVHRLVLCGQSEYFSRMLKRDWVETTEKLVRFDDDDPEAIRAMIQFMYGIDYNKSGGDDGHACPLLFAVKMYQIADKYAVPRLQQQAKKTFETLAKTCWEMDYFSTVIAEAYRCTTKSDRSLRDPLVEISREHIDELREKDEFQKVLEEATGFAADLVHNMAQSNAKAPSYTSRRYRCPSC</sequence>
<feature type="domain" description="BTB" evidence="1">
    <location>
        <begin position="8"/>
        <end position="67"/>
    </location>
</feature>
<evidence type="ECO:0000259" key="1">
    <source>
        <dbReference type="PROSITE" id="PS50097"/>
    </source>
</evidence>
<gene>
    <name evidence="2" type="ORF">BO94DRAFT_424171</name>
</gene>
<accession>A0A317VJL2</accession>
<dbReference type="OrthoDB" id="6359816at2759"/>
<dbReference type="Pfam" id="PF00651">
    <property type="entry name" value="BTB"/>
    <property type="match status" value="1"/>
</dbReference>
<dbReference type="PANTHER" id="PTHR47843">
    <property type="entry name" value="BTB DOMAIN-CONTAINING PROTEIN-RELATED"/>
    <property type="match status" value="1"/>
</dbReference>
<keyword evidence="3" id="KW-1185">Reference proteome</keyword>
<dbReference type="SUPFAM" id="SSF54695">
    <property type="entry name" value="POZ domain"/>
    <property type="match status" value="1"/>
</dbReference>
<dbReference type="PANTHER" id="PTHR47843:SF5">
    <property type="entry name" value="BTB_POZ DOMAIN PROTEIN"/>
    <property type="match status" value="1"/>
</dbReference>
<evidence type="ECO:0000313" key="3">
    <source>
        <dbReference type="Proteomes" id="UP000246702"/>
    </source>
</evidence>
<dbReference type="InterPro" id="IPR000210">
    <property type="entry name" value="BTB/POZ_dom"/>
</dbReference>
<dbReference type="SMART" id="SM00225">
    <property type="entry name" value="BTB"/>
    <property type="match status" value="1"/>
</dbReference>
<dbReference type="AlphaFoldDB" id="A0A317VJL2"/>
<feature type="non-terminal residue" evidence="2">
    <location>
        <position position="200"/>
    </location>
</feature>
<dbReference type="STRING" id="1450535.A0A317VJL2"/>
<protein>
    <recommendedName>
        <fullName evidence="1">BTB domain-containing protein</fullName>
    </recommendedName>
</protein>
<feature type="non-terminal residue" evidence="2">
    <location>
        <position position="1"/>
    </location>
</feature>
<comment type="caution">
    <text evidence="2">The sequence shown here is derived from an EMBL/GenBank/DDBJ whole genome shotgun (WGS) entry which is preliminary data.</text>
</comment>
<dbReference type="RefSeq" id="XP_025463716.1">
    <property type="nucleotide sequence ID" value="XM_025607426.1"/>
</dbReference>
<dbReference type="EMBL" id="MSFK01000030">
    <property type="protein sequence ID" value="PWY74523.1"/>
    <property type="molecule type" value="Genomic_DNA"/>
</dbReference>
<dbReference type="InterPro" id="IPR011333">
    <property type="entry name" value="SKP1/BTB/POZ_sf"/>
</dbReference>